<dbReference type="EMBL" id="JBCGDO010000004">
    <property type="protein sequence ID" value="MEM0541942.1"/>
    <property type="molecule type" value="Genomic_DNA"/>
</dbReference>
<dbReference type="Proteomes" id="UP001460072">
    <property type="component" value="Unassembled WGS sequence"/>
</dbReference>
<evidence type="ECO:0000313" key="1">
    <source>
        <dbReference type="EMBL" id="MEM0541942.1"/>
    </source>
</evidence>
<dbReference type="InterPro" id="IPR035093">
    <property type="entry name" value="RelE/ParE_toxin_dom_sf"/>
</dbReference>
<protein>
    <submittedName>
        <fullName evidence="1">Plasmid stabilization protein</fullName>
    </submittedName>
</protein>
<organism evidence="1 2">
    <name type="scientific">Flavobacterium aureirubrum</name>
    <dbReference type="NCBI Taxonomy" id="3133147"/>
    <lineage>
        <taxon>Bacteria</taxon>
        <taxon>Pseudomonadati</taxon>
        <taxon>Bacteroidota</taxon>
        <taxon>Flavobacteriia</taxon>
        <taxon>Flavobacteriales</taxon>
        <taxon>Flavobacteriaceae</taxon>
        <taxon>Flavobacterium</taxon>
    </lineage>
</organism>
<dbReference type="Gene3D" id="3.30.2310.20">
    <property type="entry name" value="RelE-like"/>
    <property type="match status" value="1"/>
</dbReference>
<keyword evidence="2" id="KW-1185">Reference proteome</keyword>
<dbReference type="PANTHER" id="PTHR38813">
    <property type="match status" value="1"/>
</dbReference>
<dbReference type="SUPFAM" id="SSF143011">
    <property type="entry name" value="RelE-like"/>
    <property type="match status" value="1"/>
</dbReference>
<sequence>MIVKFGKLFSKDLTKVKDVHLKHDVIQIIEKFENADSILAMTNIKKMKGHPEAYRIRIGKYRLGFFYDGETIELSRFVKREDIYKLFP</sequence>
<comment type="caution">
    <text evidence="1">The sequence shown here is derived from an EMBL/GenBank/DDBJ whole genome shotgun (WGS) entry which is preliminary data.</text>
</comment>
<proteinExistence type="predicted"/>
<reference evidence="1 2" key="1">
    <citation type="submission" date="2024-03" db="EMBL/GenBank/DDBJ databases">
        <title>Two novel species of the genus Flavobacterium exhibiting potentially degradation of complex polysaccharides.</title>
        <authorList>
            <person name="Lian X."/>
        </authorList>
    </citation>
    <scope>NUCLEOTIDE SEQUENCE [LARGE SCALE GENOMIC DNA]</scope>
    <source>
        <strain evidence="2">j3</strain>
    </source>
</reference>
<dbReference type="PANTHER" id="PTHR38813:SF1">
    <property type="entry name" value="TOXIN RELE1-RELATED"/>
    <property type="match status" value="1"/>
</dbReference>
<accession>A0ABU9N583</accession>
<evidence type="ECO:0000313" key="2">
    <source>
        <dbReference type="Proteomes" id="UP001460072"/>
    </source>
</evidence>
<dbReference type="RefSeq" id="WP_342695164.1">
    <property type="nucleotide sequence ID" value="NZ_JBCGDO010000004.1"/>
</dbReference>
<name>A0ABU9N583_9FLAO</name>
<gene>
    <name evidence="1" type="ORF">WFZ85_04910</name>
</gene>
<dbReference type="InterPro" id="IPR052747">
    <property type="entry name" value="TA_system_RelE_toxin"/>
</dbReference>